<dbReference type="InterPro" id="IPR025536">
    <property type="entry name" value="DUF4422"/>
</dbReference>
<organism evidence="2 3">
    <name type="scientific">Succiniclasticum ruminis DSM 9236</name>
    <dbReference type="NCBI Taxonomy" id="1123323"/>
    <lineage>
        <taxon>Bacteria</taxon>
        <taxon>Bacillati</taxon>
        <taxon>Bacillota</taxon>
        <taxon>Negativicutes</taxon>
        <taxon>Acidaminococcales</taxon>
        <taxon>Acidaminococcaceae</taxon>
        <taxon>Succiniclasticum</taxon>
    </lineage>
</organism>
<feature type="domain" description="DUF4422" evidence="1">
    <location>
        <begin position="42"/>
        <end position="259"/>
    </location>
</feature>
<sequence>MYNGKAINPLAKPKGFVIIKEIQGYVINTGGVLVTQSAMNIKILIAIHKPYWIPEDPVYLPLHVGREGKPDIGFLGDNSGDNISGKNASFCELTGLYWAWKNLESDYVGLVHYRRYFTRKEVRNNDKKKAQILGKDEWEELLSAFPVVVADKRNYYIETNRSHYNHAHPAIGLDETERIIQERYPEYSAAFTKVMNRTWAHMFNMFVMRRDLFDAYCQWLFSVLFELEKRLDVSSFDPYNQRVFGFVGERLLDVWLEKNRILYKEQNVSFMEKQNWLKKGGLFLKRKFFG</sequence>
<proteinExistence type="predicted"/>
<evidence type="ECO:0000259" key="1">
    <source>
        <dbReference type="Pfam" id="PF14393"/>
    </source>
</evidence>
<gene>
    <name evidence="2" type="ORF">SAMN05216245_11341</name>
</gene>
<dbReference type="STRING" id="1123323.SAMN05216245_11341"/>
<dbReference type="EMBL" id="FONL01000013">
    <property type="protein sequence ID" value="SFE68892.1"/>
    <property type="molecule type" value="Genomic_DNA"/>
</dbReference>
<keyword evidence="3" id="KW-1185">Reference proteome</keyword>
<dbReference type="Proteomes" id="UP000198896">
    <property type="component" value="Unassembled WGS sequence"/>
</dbReference>
<protein>
    <recommendedName>
        <fullName evidence="1">DUF4422 domain-containing protein</fullName>
    </recommendedName>
</protein>
<dbReference type="Pfam" id="PF14393">
    <property type="entry name" value="DUF4422"/>
    <property type="match status" value="1"/>
</dbReference>
<reference evidence="2 3" key="1">
    <citation type="submission" date="2016-10" db="EMBL/GenBank/DDBJ databases">
        <authorList>
            <person name="de Groot N.N."/>
        </authorList>
    </citation>
    <scope>NUCLEOTIDE SEQUENCE [LARGE SCALE GENOMIC DNA]</scope>
    <source>
        <strain evidence="2 3">DSM 9236</strain>
    </source>
</reference>
<evidence type="ECO:0000313" key="3">
    <source>
        <dbReference type="Proteomes" id="UP000198896"/>
    </source>
</evidence>
<name>A0A1I2CL58_9FIRM</name>
<evidence type="ECO:0000313" key="2">
    <source>
        <dbReference type="EMBL" id="SFE68892.1"/>
    </source>
</evidence>
<accession>A0A1I2CL58</accession>
<dbReference type="AlphaFoldDB" id="A0A1I2CL58"/>